<dbReference type="Pfam" id="PF22624">
    <property type="entry name" value="AASDHPPT_N"/>
    <property type="match status" value="1"/>
</dbReference>
<dbReference type="InterPro" id="IPR050559">
    <property type="entry name" value="P-Pant_transferase_sf"/>
</dbReference>
<dbReference type="Gene3D" id="3.90.470.20">
    <property type="entry name" value="4'-phosphopantetheinyl transferase domain"/>
    <property type="match status" value="2"/>
</dbReference>
<organism evidence="5 6">
    <name type="scientific">Kribbella voronezhensis</name>
    <dbReference type="NCBI Taxonomy" id="2512212"/>
    <lineage>
        <taxon>Bacteria</taxon>
        <taxon>Bacillati</taxon>
        <taxon>Actinomycetota</taxon>
        <taxon>Actinomycetes</taxon>
        <taxon>Propionibacteriales</taxon>
        <taxon>Kribbellaceae</taxon>
        <taxon>Kribbella</taxon>
    </lineage>
</organism>
<name>A0A4R7T6X7_9ACTN</name>
<feature type="domain" description="4'-phosphopantetheinyl transferase" evidence="3">
    <location>
        <begin position="105"/>
        <end position="208"/>
    </location>
</feature>
<feature type="domain" description="4'-phosphopantetheinyl transferase N-terminal" evidence="4">
    <location>
        <begin position="16"/>
        <end position="101"/>
    </location>
</feature>
<proteinExistence type="inferred from homology"/>
<sequence>MTAVEVWWAKISDVRWELVAELDAAERGRLAAYARQEDKDRFLLGCAVTRRVLGMHLMIPPADVRLDRTCDDCGRPHGKVRTHEMELSVSHSGDLIAVAFHPSTPVGLDVEKVDPGIDADSLATVSLAEVEAKELAKYEPADRARAFTTYWTRKEAVVKATGDGMRADLRRVVVSSPEQPAALLRWPGYAGRVRLVDLEAGSDYAAALAVLTGDPVTVHSIDAAPLLKQTA</sequence>
<dbReference type="OrthoDB" id="190168at2"/>
<evidence type="ECO:0000313" key="6">
    <source>
        <dbReference type="Proteomes" id="UP000295151"/>
    </source>
</evidence>
<dbReference type="GO" id="GO:0000287">
    <property type="term" value="F:magnesium ion binding"/>
    <property type="evidence" value="ECO:0007669"/>
    <property type="project" value="InterPro"/>
</dbReference>
<evidence type="ECO:0000313" key="5">
    <source>
        <dbReference type="EMBL" id="TDU87624.1"/>
    </source>
</evidence>
<dbReference type="PANTHER" id="PTHR12215">
    <property type="entry name" value="PHOSPHOPANTETHEINE TRANSFERASE"/>
    <property type="match status" value="1"/>
</dbReference>
<dbReference type="InterPro" id="IPR008278">
    <property type="entry name" value="4-PPantetheinyl_Trfase_dom"/>
</dbReference>
<protein>
    <submittedName>
        <fullName evidence="5">4'-phosphopantetheinyl transferase</fullName>
    </submittedName>
</protein>
<accession>A0A4R7T6X7</accession>
<reference evidence="5 6" key="1">
    <citation type="submission" date="2019-03" db="EMBL/GenBank/DDBJ databases">
        <title>Genomic Encyclopedia of Type Strains, Phase III (KMG-III): the genomes of soil and plant-associated and newly described type strains.</title>
        <authorList>
            <person name="Whitman W."/>
        </authorList>
    </citation>
    <scope>NUCLEOTIDE SEQUENCE [LARGE SCALE GENOMIC DNA]</scope>
    <source>
        <strain evidence="5 6">VKM Ac-2575</strain>
    </source>
</reference>
<evidence type="ECO:0000256" key="2">
    <source>
        <dbReference type="ARBA" id="ARBA00022679"/>
    </source>
</evidence>
<dbReference type="GO" id="GO:0019878">
    <property type="term" value="P:lysine biosynthetic process via aminoadipic acid"/>
    <property type="evidence" value="ECO:0007669"/>
    <property type="project" value="TreeGrafter"/>
</dbReference>
<dbReference type="PANTHER" id="PTHR12215:SF10">
    <property type="entry name" value="L-AMINOADIPATE-SEMIALDEHYDE DEHYDROGENASE-PHOSPHOPANTETHEINYL TRANSFERASE"/>
    <property type="match status" value="1"/>
</dbReference>
<evidence type="ECO:0000259" key="4">
    <source>
        <dbReference type="Pfam" id="PF22624"/>
    </source>
</evidence>
<dbReference type="SUPFAM" id="SSF56214">
    <property type="entry name" value="4'-phosphopantetheinyl transferase"/>
    <property type="match status" value="2"/>
</dbReference>
<comment type="similarity">
    <text evidence="1">Belongs to the P-Pant transferase superfamily. Gsp/Sfp/HetI/AcpT family.</text>
</comment>
<dbReference type="Pfam" id="PF01648">
    <property type="entry name" value="ACPS"/>
    <property type="match status" value="1"/>
</dbReference>
<dbReference type="EMBL" id="SOCE01000001">
    <property type="protein sequence ID" value="TDU87624.1"/>
    <property type="molecule type" value="Genomic_DNA"/>
</dbReference>
<comment type="caution">
    <text evidence="5">The sequence shown here is derived from an EMBL/GenBank/DDBJ whole genome shotgun (WGS) entry which is preliminary data.</text>
</comment>
<gene>
    <name evidence="5" type="ORF">EV138_1149</name>
</gene>
<dbReference type="GO" id="GO:0005829">
    <property type="term" value="C:cytosol"/>
    <property type="evidence" value="ECO:0007669"/>
    <property type="project" value="TreeGrafter"/>
</dbReference>
<dbReference type="Proteomes" id="UP000295151">
    <property type="component" value="Unassembled WGS sequence"/>
</dbReference>
<evidence type="ECO:0000259" key="3">
    <source>
        <dbReference type="Pfam" id="PF01648"/>
    </source>
</evidence>
<dbReference type="InterPro" id="IPR055066">
    <property type="entry name" value="AASDHPPT_N"/>
</dbReference>
<dbReference type="RefSeq" id="WP_133977369.1">
    <property type="nucleotide sequence ID" value="NZ_SOCE01000001.1"/>
</dbReference>
<keyword evidence="6" id="KW-1185">Reference proteome</keyword>
<keyword evidence="2 5" id="KW-0808">Transferase</keyword>
<dbReference type="GO" id="GO:0008897">
    <property type="term" value="F:holo-[acyl-carrier-protein] synthase activity"/>
    <property type="evidence" value="ECO:0007669"/>
    <property type="project" value="InterPro"/>
</dbReference>
<evidence type="ECO:0000256" key="1">
    <source>
        <dbReference type="ARBA" id="ARBA00010990"/>
    </source>
</evidence>
<dbReference type="InterPro" id="IPR037143">
    <property type="entry name" value="4-PPantetheinyl_Trfase_dom_sf"/>
</dbReference>
<dbReference type="AlphaFoldDB" id="A0A4R7T6X7"/>